<proteinExistence type="predicted"/>
<gene>
    <name evidence="1" type="ORF">TCLT_LOCUS7445</name>
</gene>
<sequence>MPGLLSQIIYRSHIRKILTVRVLRYLYKTTAPLQSKTETAKKASLVEKTTRKLDPFVAEHNEPSMKYKHHISIHGFELYPLQGQVIAWAIALSLIAYYASAKVEIVMDRSYDNTPFIWAAMKDRDHDYVAFGFEPPAVPRLDLMETLQEEMIEAARRRGTRK</sequence>
<reference evidence="3" key="1">
    <citation type="submission" date="2017-02" db="UniProtKB">
        <authorList>
            <consortium name="WormBaseParasite"/>
        </authorList>
    </citation>
    <scope>IDENTIFICATION</scope>
</reference>
<protein>
    <submittedName>
        <fullName evidence="3">Nitroreductase domain-containing protein</fullName>
    </submittedName>
</protein>
<dbReference type="Proteomes" id="UP000276776">
    <property type="component" value="Unassembled WGS sequence"/>
</dbReference>
<evidence type="ECO:0000313" key="3">
    <source>
        <dbReference type="WBParaSite" id="TCLT_0000745601-mRNA-1"/>
    </source>
</evidence>
<evidence type="ECO:0000313" key="2">
    <source>
        <dbReference type="Proteomes" id="UP000276776"/>
    </source>
</evidence>
<organism evidence="3">
    <name type="scientific">Thelazia callipaeda</name>
    <name type="common">Oriental eyeworm</name>
    <name type="synonym">Parasitic nematode</name>
    <dbReference type="NCBI Taxonomy" id="103827"/>
    <lineage>
        <taxon>Eukaryota</taxon>
        <taxon>Metazoa</taxon>
        <taxon>Ecdysozoa</taxon>
        <taxon>Nematoda</taxon>
        <taxon>Chromadorea</taxon>
        <taxon>Rhabditida</taxon>
        <taxon>Spirurina</taxon>
        <taxon>Spiruromorpha</taxon>
        <taxon>Thelazioidea</taxon>
        <taxon>Thelaziidae</taxon>
        <taxon>Thelazia</taxon>
    </lineage>
</organism>
<evidence type="ECO:0000313" key="1">
    <source>
        <dbReference type="EMBL" id="VDN04902.1"/>
    </source>
</evidence>
<name>A0A0N5D3E8_THECL</name>
<accession>A0A0N5D3E8</accession>
<keyword evidence="2" id="KW-1185">Reference proteome</keyword>
<reference evidence="1 2" key="2">
    <citation type="submission" date="2018-11" db="EMBL/GenBank/DDBJ databases">
        <authorList>
            <consortium name="Pathogen Informatics"/>
        </authorList>
    </citation>
    <scope>NUCLEOTIDE SEQUENCE [LARGE SCALE GENOMIC DNA]</scope>
</reference>
<dbReference type="WBParaSite" id="TCLT_0000745601-mRNA-1">
    <property type="protein sequence ID" value="TCLT_0000745601-mRNA-1"/>
    <property type="gene ID" value="TCLT_0000745601"/>
</dbReference>
<dbReference type="OrthoDB" id="5826678at2759"/>
<dbReference type="AlphaFoldDB" id="A0A0N5D3E8"/>
<dbReference type="OMA" id="FELYPIQ"/>
<dbReference type="EMBL" id="UYYF01004508">
    <property type="protein sequence ID" value="VDN04902.1"/>
    <property type="molecule type" value="Genomic_DNA"/>
</dbReference>
<dbReference type="STRING" id="103827.A0A0N5D3E8"/>